<dbReference type="PANTHER" id="PTHR41317">
    <property type="entry name" value="PD-(D_E)XK NUCLEASE FAMILY TRANSPOSASE"/>
    <property type="match status" value="1"/>
</dbReference>
<sequence length="298" mass="34620">MTEQTETNNTAQLPIKPEDFNRFNDVFFKYLFAKEKRKHLMIDLLNSIFDDRRPVGIKGHITDISFGNIELNVEHKDEKIGFLDIKVTTDMGEIIDVEVQTYTEPDIGERNLFYFARLYAEQKNKGLEYKDFKPVIVVNLLSFIIFHDREKYHSSYSVREDELNDLLTDKLSIQFIEAPKCNKGKVKVLNRLGRWIQYLTFSDPSEIKYFAKTDKVFADVLEAEKMFRSNPEDMDAYLSEENAKFRLENILRGKLEEGEAKGRAKEKIDMARNLLKLGVSVDIIKQASHLSDAEIAAL</sequence>
<dbReference type="AlphaFoldDB" id="A0A9D2B1E1"/>
<name>A0A9D2B1E1_9GAMM</name>
<reference evidence="1" key="1">
    <citation type="journal article" date="2021" name="PeerJ">
        <title>Extensive microbial diversity within the chicken gut microbiome revealed by metagenomics and culture.</title>
        <authorList>
            <person name="Gilroy R."/>
            <person name="Ravi A."/>
            <person name="Getino M."/>
            <person name="Pursley I."/>
            <person name="Horton D.L."/>
            <person name="Alikhan N.F."/>
            <person name="Baker D."/>
            <person name="Gharbi K."/>
            <person name="Hall N."/>
            <person name="Watson M."/>
            <person name="Adriaenssens E.M."/>
            <person name="Foster-Nyarko E."/>
            <person name="Jarju S."/>
            <person name="Secka A."/>
            <person name="Antonio M."/>
            <person name="Oren A."/>
            <person name="Chaudhuri R.R."/>
            <person name="La Ragione R."/>
            <person name="Hildebrand F."/>
            <person name="Pallen M.J."/>
        </authorList>
    </citation>
    <scope>NUCLEOTIDE SEQUENCE</scope>
    <source>
        <strain evidence="1">USASDec5-558</strain>
    </source>
</reference>
<dbReference type="PANTHER" id="PTHR41317:SF1">
    <property type="entry name" value="PD-(D_E)XK NUCLEASE FAMILY TRANSPOSASE"/>
    <property type="match status" value="1"/>
</dbReference>
<reference evidence="1" key="2">
    <citation type="submission" date="2021-04" db="EMBL/GenBank/DDBJ databases">
        <authorList>
            <person name="Gilroy R."/>
        </authorList>
    </citation>
    <scope>NUCLEOTIDE SEQUENCE</scope>
    <source>
        <strain evidence="1">USASDec5-558</strain>
    </source>
</reference>
<dbReference type="NCBIfam" id="TIGR01784">
    <property type="entry name" value="T_den_put_tspse"/>
    <property type="match status" value="1"/>
</dbReference>
<dbReference type="EMBL" id="DXEV01000102">
    <property type="protein sequence ID" value="HIX56876.1"/>
    <property type="molecule type" value="Genomic_DNA"/>
</dbReference>
<accession>A0A9D2B1E1</accession>
<dbReference type="InterPro" id="IPR010106">
    <property type="entry name" value="RpnA"/>
</dbReference>
<comment type="caution">
    <text evidence="1">The sequence shown here is derived from an EMBL/GenBank/DDBJ whole genome shotgun (WGS) entry which is preliminary data.</text>
</comment>
<proteinExistence type="predicted"/>
<dbReference type="Proteomes" id="UP000886829">
    <property type="component" value="Unassembled WGS sequence"/>
</dbReference>
<evidence type="ECO:0000313" key="2">
    <source>
        <dbReference type="Proteomes" id="UP000886829"/>
    </source>
</evidence>
<evidence type="ECO:0000313" key="1">
    <source>
        <dbReference type="EMBL" id="HIX56876.1"/>
    </source>
</evidence>
<gene>
    <name evidence="1" type="ORF">H9850_05335</name>
</gene>
<dbReference type="Pfam" id="PF12784">
    <property type="entry name" value="PDDEXK_2"/>
    <property type="match status" value="1"/>
</dbReference>
<protein>
    <submittedName>
        <fullName evidence="1">Rpn family recombination-promoting nuclease/putative transposase</fullName>
    </submittedName>
</protein>
<organism evidence="1 2">
    <name type="scientific">Candidatus Anaerobiospirillum pullistercoris</name>
    <dbReference type="NCBI Taxonomy" id="2838452"/>
    <lineage>
        <taxon>Bacteria</taxon>
        <taxon>Pseudomonadati</taxon>
        <taxon>Pseudomonadota</taxon>
        <taxon>Gammaproteobacteria</taxon>
        <taxon>Aeromonadales</taxon>
        <taxon>Succinivibrionaceae</taxon>
        <taxon>Anaerobiospirillum</taxon>
    </lineage>
</organism>